<dbReference type="Proteomes" id="UP000224567">
    <property type="component" value="Unassembled WGS sequence"/>
</dbReference>
<feature type="domain" description="C2HC zinc finger plants" evidence="2">
    <location>
        <begin position="140"/>
        <end position="185"/>
    </location>
</feature>
<reference evidence="3 4" key="1">
    <citation type="journal article" date="2017" name="Genome Biol.">
        <title>New reference genome sequences of hot pepper reveal the massive evolution of plant disease-resistance genes by retroduplication.</title>
        <authorList>
            <person name="Kim S."/>
            <person name="Park J."/>
            <person name="Yeom S.I."/>
            <person name="Kim Y.M."/>
            <person name="Seo E."/>
            <person name="Kim K.T."/>
            <person name="Kim M.S."/>
            <person name="Lee J.M."/>
            <person name="Cheong K."/>
            <person name="Shin H.S."/>
            <person name="Kim S.B."/>
            <person name="Han K."/>
            <person name="Lee J."/>
            <person name="Park M."/>
            <person name="Lee H.A."/>
            <person name="Lee H.Y."/>
            <person name="Lee Y."/>
            <person name="Oh S."/>
            <person name="Lee J.H."/>
            <person name="Choi E."/>
            <person name="Choi E."/>
            <person name="Lee S.E."/>
            <person name="Jeon J."/>
            <person name="Kim H."/>
            <person name="Choi G."/>
            <person name="Song H."/>
            <person name="Lee J."/>
            <person name="Lee S.C."/>
            <person name="Kwon J.K."/>
            <person name="Lee H.Y."/>
            <person name="Koo N."/>
            <person name="Hong Y."/>
            <person name="Kim R.W."/>
            <person name="Kang W.H."/>
            <person name="Huh J.H."/>
            <person name="Kang B.C."/>
            <person name="Yang T.J."/>
            <person name="Lee Y.H."/>
            <person name="Bennetzen J.L."/>
            <person name="Choi D."/>
        </authorList>
    </citation>
    <scope>NUCLEOTIDE SEQUENCE [LARGE SCALE GENOMIC DNA]</scope>
    <source>
        <strain evidence="4">cv. PBC81</strain>
    </source>
</reference>
<evidence type="ECO:0000313" key="3">
    <source>
        <dbReference type="EMBL" id="PHT30459.1"/>
    </source>
</evidence>
<evidence type="ECO:0000313" key="4">
    <source>
        <dbReference type="Proteomes" id="UP000224567"/>
    </source>
</evidence>
<protein>
    <recommendedName>
        <fullName evidence="2">C2HC zinc finger plants domain-containing protein</fullName>
    </recommendedName>
</protein>
<dbReference type="AlphaFoldDB" id="A0A2G2VC00"/>
<organism evidence="3 4">
    <name type="scientific">Capsicum baccatum</name>
    <name type="common">Peruvian pepper</name>
    <dbReference type="NCBI Taxonomy" id="33114"/>
    <lineage>
        <taxon>Eukaryota</taxon>
        <taxon>Viridiplantae</taxon>
        <taxon>Streptophyta</taxon>
        <taxon>Embryophyta</taxon>
        <taxon>Tracheophyta</taxon>
        <taxon>Spermatophyta</taxon>
        <taxon>Magnoliopsida</taxon>
        <taxon>eudicotyledons</taxon>
        <taxon>Gunneridae</taxon>
        <taxon>Pentapetalae</taxon>
        <taxon>asterids</taxon>
        <taxon>lamiids</taxon>
        <taxon>Solanales</taxon>
        <taxon>Solanaceae</taxon>
        <taxon>Solanoideae</taxon>
        <taxon>Capsiceae</taxon>
        <taxon>Capsicum</taxon>
    </lineage>
</organism>
<dbReference type="STRING" id="33114.A0A2G2VC00"/>
<feature type="region of interest" description="Disordered" evidence="1">
    <location>
        <begin position="1"/>
        <end position="36"/>
    </location>
</feature>
<dbReference type="PANTHER" id="PTHR35513">
    <property type="entry name" value="OS02G0158600 PROTEIN"/>
    <property type="match status" value="1"/>
</dbReference>
<feature type="compositionally biased region" description="Pro residues" evidence="1">
    <location>
        <begin position="16"/>
        <end position="30"/>
    </location>
</feature>
<comment type="caution">
    <text evidence="3">The sequence shown here is derived from an EMBL/GenBank/DDBJ whole genome shotgun (WGS) entry which is preliminary data.</text>
</comment>
<dbReference type="OrthoDB" id="436688at2759"/>
<proteinExistence type="predicted"/>
<dbReference type="Pfam" id="PF25017">
    <property type="entry name" value="zf-C2HC_3"/>
    <property type="match status" value="1"/>
</dbReference>
<feature type="compositionally biased region" description="Acidic residues" evidence="1">
    <location>
        <begin position="1"/>
        <end position="10"/>
    </location>
</feature>
<keyword evidence="4" id="KW-1185">Reference proteome</keyword>
<evidence type="ECO:0000259" key="2">
    <source>
        <dbReference type="Pfam" id="PF25017"/>
    </source>
</evidence>
<reference evidence="4" key="2">
    <citation type="journal article" date="2017" name="J. Anim. Genet.">
        <title>Multiple reference genome sequences of hot pepper reveal the massive evolution of plant disease resistance genes by retroduplication.</title>
        <authorList>
            <person name="Kim S."/>
            <person name="Park J."/>
            <person name="Yeom S.-I."/>
            <person name="Kim Y.-M."/>
            <person name="Seo E."/>
            <person name="Kim K.-T."/>
            <person name="Kim M.-S."/>
            <person name="Lee J.M."/>
            <person name="Cheong K."/>
            <person name="Shin H.-S."/>
            <person name="Kim S.-B."/>
            <person name="Han K."/>
            <person name="Lee J."/>
            <person name="Park M."/>
            <person name="Lee H.-A."/>
            <person name="Lee H.-Y."/>
            <person name="Lee Y."/>
            <person name="Oh S."/>
            <person name="Lee J.H."/>
            <person name="Choi E."/>
            <person name="Choi E."/>
            <person name="Lee S.E."/>
            <person name="Jeon J."/>
            <person name="Kim H."/>
            <person name="Choi G."/>
            <person name="Song H."/>
            <person name="Lee J."/>
            <person name="Lee S.-C."/>
            <person name="Kwon J.-K."/>
            <person name="Lee H.-Y."/>
            <person name="Koo N."/>
            <person name="Hong Y."/>
            <person name="Kim R.W."/>
            <person name="Kang W.-H."/>
            <person name="Huh J.H."/>
            <person name="Kang B.-C."/>
            <person name="Yang T.-J."/>
            <person name="Lee Y.-H."/>
            <person name="Bennetzen J.L."/>
            <person name="Choi D."/>
        </authorList>
    </citation>
    <scope>NUCLEOTIDE SEQUENCE [LARGE SCALE GENOMIC DNA]</scope>
    <source>
        <strain evidence="4">cv. PBC81</strain>
    </source>
</reference>
<accession>A0A2G2VC00</accession>
<dbReference type="EMBL" id="MLFT02000035">
    <property type="protein sequence ID" value="PHT30459.1"/>
    <property type="molecule type" value="Genomic_DNA"/>
</dbReference>
<evidence type="ECO:0000256" key="1">
    <source>
        <dbReference type="SAM" id="MobiDB-lite"/>
    </source>
</evidence>
<dbReference type="InterPro" id="IPR056971">
    <property type="entry name" value="Znf-C2HC_3"/>
</dbReference>
<sequence length="187" mass="19987">MDCTDTDMMEAESPAAGPPEPPSSPPPSLPPSLLHSVSNQDGVVRDMLTTARQLIDQGKPSQALQAVVAAMRTKGGEQAVFQALSRAQDLYRNKIQTNAAADELASLFAECAIAEAIPALSQPSEHNTVDKPTEVDAHGSSILSETGRKQIMLDAFSDGSSFVCLQCGGLVSTHRKDEHYSFWCCKN</sequence>
<gene>
    <name evidence="3" type="ORF">CQW23_29926</name>
</gene>
<name>A0A2G2VC00_CAPBA</name>
<dbReference type="PANTHER" id="PTHR35513:SF1">
    <property type="entry name" value="OS02G0158600 PROTEIN"/>
    <property type="match status" value="1"/>
</dbReference>